<proteinExistence type="predicted"/>
<sequence length="87" mass="10059">QQTVMLSTSDGIRELLREAQYTPGVSRVRSTRQLSTRRSFRRPERELCVASSVFVEFWNPFGECCGIRLGVICQELFKFRETPCPLT</sequence>
<accession>A0A061RS19</accession>
<dbReference type="AlphaFoldDB" id="A0A061RS19"/>
<gene>
    <name evidence="1" type="ORF">TSPGSL018_29068</name>
</gene>
<feature type="non-terminal residue" evidence="1">
    <location>
        <position position="1"/>
    </location>
</feature>
<reference evidence="1" key="1">
    <citation type="submission" date="2014-05" db="EMBL/GenBank/DDBJ databases">
        <title>The transcriptome of the halophilic microalga Tetraselmis sp. GSL018 isolated from the Great Salt Lake, Utah.</title>
        <authorList>
            <person name="Jinkerson R.E."/>
            <person name="D'Adamo S."/>
            <person name="Posewitz M.C."/>
        </authorList>
    </citation>
    <scope>NUCLEOTIDE SEQUENCE</scope>
    <source>
        <strain evidence="1">GSL018</strain>
    </source>
</reference>
<organism evidence="1">
    <name type="scientific">Tetraselmis sp. GSL018</name>
    <dbReference type="NCBI Taxonomy" id="582737"/>
    <lineage>
        <taxon>Eukaryota</taxon>
        <taxon>Viridiplantae</taxon>
        <taxon>Chlorophyta</taxon>
        <taxon>core chlorophytes</taxon>
        <taxon>Chlorodendrophyceae</taxon>
        <taxon>Chlorodendrales</taxon>
        <taxon>Chlorodendraceae</taxon>
        <taxon>Tetraselmis</taxon>
    </lineage>
</organism>
<protein>
    <submittedName>
        <fullName evidence="1">Uncharacterized protein</fullName>
    </submittedName>
</protein>
<evidence type="ECO:0000313" key="1">
    <source>
        <dbReference type="EMBL" id="JAC73356.1"/>
    </source>
</evidence>
<dbReference type="EMBL" id="GBEZ01012538">
    <property type="protein sequence ID" value="JAC73356.1"/>
    <property type="molecule type" value="Transcribed_RNA"/>
</dbReference>
<name>A0A061RS19_9CHLO</name>